<evidence type="ECO:0000256" key="5">
    <source>
        <dbReference type="ARBA" id="ARBA00022519"/>
    </source>
</evidence>
<feature type="transmembrane region" description="Helical" evidence="12">
    <location>
        <begin position="67"/>
        <end position="87"/>
    </location>
</feature>
<keyword evidence="5" id="KW-0997">Cell inner membrane</keyword>
<evidence type="ECO:0000256" key="2">
    <source>
        <dbReference type="ARBA" id="ARBA00011262"/>
    </source>
</evidence>
<feature type="transmembrane region" description="Helical" evidence="12">
    <location>
        <begin position="148"/>
        <end position="165"/>
    </location>
</feature>
<comment type="subcellular location">
    <subcellularLocation>
        <location evidence="1">Cell membrane</location>
        <topology evidence="1">Multi-pass membrane protein</topology>
    </subcellularLocation>
</comment>
<feature type="transmembrane region" description="Helical" evidence="12">
    <location>
        <begin position="269"/>
        <end position="285"/>
    </location>
</feature>
<gene>
    <name evidence="13" type="ORF">QFW96_16220</name>
</gene>
<reference evidence="13 14" key="1">
    <citation type="submission" date="2023-04" db="EMBL/GenBank/DDBJ databases">
        <title>Draft genome sequence of Saccharopolyspora sp. TS4A08 isolated from sweet potato rhizospheric soil.</title>
        <authorList>
            <person name="Suksaard P."/>
            <person name="Duangmal K."/>
        </authorList>
    </citation>
    <scope>NUCLEOTIDE SEQUENCE [LARGE SCALE GENOMIC DNA]</scope>
    <source>
        <strain evidence="13 14">TS4A08</strain>
    </source>
</reference>
<feature type="transmembrane region" description="Helical" evidence="12">
    <location>
        <begin position="118"/>
        <end position="141"/>
    </location>
</feature>
<evidence type="ECO:0000256" key="4">
    <source>
        <dbReference type="ARBA" id="ARBA00022475"/>
    </source>
</evidence>
<dbReference type="InterPro" id="IPR001851">
    <property type="entry name" value="ABC_transp_permease"/>
</dbReference>
<name>A0ABT6PQA1_9PSEU</name>
<keyword evidence="3" id="KW-0813">Transport</keyword>
<feature type="transmembrane region" description="Helical" evidence="12">
    <location>
        <begin position="94"/>
        <end position="112"/>
    </location>
</feature>
<evidence type="ECO:0000256" key="10">
    <source>
        <dbReference type="ARBA" id="ARBA00039382"/>
    </source>
</evidence>
<dbReference type="Pfam" id="PF02653">
    <property type="entry name" value="BPD_transp_2"/>
    <property type="match status" value="1"/>
</dbReference>
<dbReference type="CDD" id="cd06579">
    <property type="entry name" value="TM_PBP1_transp_AraH_like"/>
    <property type="match status" value="1"/>
</dbReference>
<evidence type="ECO:0000256" key="1">
    <source>
        <dbReference type="ARBA" id="ARBA00004651"/>
    </source>
</evidence>
<keyword evidence="4" id="KW-1003">Cell membrane</keyword>
<feature type="transmembrane region" description="Helical" evidence="12">
    <location>
        <begin position="235"/>
        <end position="257"/>
    </location>
</feature>
<evidence type="ECO:0000256" key="9">
    <source>
        <dbReference type="ARBA" id="ARBA00025439"/>
    </source>
</evidence>
<proteinExistence type="predicted"/>
<feature type="region of interest" description="Disordered" evidence="11">
    <location>
        <begin position="1"/>
        <end position="25"/>
    </location>
</feature>
<dbReference type="PANTHER" id="PTHR32196">
    <property type="entry name" value="ABC TRANSPORTER PERMEASE PROTEIN YPHD-RELATED-RELATED"/>
    <property type="match status" value="1"/>
</dbReference>
<evidence type="ECO:0000256" key="3">
    <source>
        <dbReference type="ARBA" id="ARBA00022448"/>
    </source>
</evidence>
<feature type="transmembrane region" description="Helical" evidence="12">
    <location>
        <begin position="319"/>
        <end position="336"/>
    </location>
</feature>
<feature type="transmembrane region" description="Helical" evidence="12">
    <location>
        <begin position="42"/>
        <end position="61"/>
    </location>
</feature>
<comment type="caution">
    <text evidence="13">The sequence shown here is derived from an EMBL/GenBank/DDBJ whole genome shotgun (WGS) entry which is preliminary data.</text>
</comment>
<evidence type="ECO:0000256" key="6">
    <source>
        <dbReference type="ARBA" id="ARBA00022692"/>
    </source>
</evidence>
<evidence type="ECO:0000256" key="12">
    <source>
        <dbReference type="SAM" id="Phobius"/>
    </source>
</evidence>
<comment type="subunit">
    <text evidence="2">The complex is composed of two ATP-binding proteins (LsrA), two transmembrane proteins (LsrC and LsrD) and a solute-binding protein (LsrB).</text>
</comment>
<dbReference type="EMBL" id="JASAOF010000009">
    <property type="protein sequence ID" value="MDI2030175.1"/>
    <property type="molecule type" value="Genomic_DNA"/>
</dbReference>
<sequence length="351" mass="35077">MTMQRNSDAVRAPDSTDLADASAPTQKGTLARARWGGPVRSILIVTGLLFAVSGLVAPQTLSPTSLLSMVPFAAVLAIAAAGQTLVIQQRGLDLSVPGNISLAAVTLGVFHARNGTSLAVTLGVVAAVAVVVGLANGLLVAKLAITPLISTLAVNALLLGALQAYSGGSPATAPPALSEFVSTKFLGQQVVVWVALLVVVVLAVLARKTVAGRRFVAVGANPSAARAAGVAVNRYVVGAYVVGSLCMALAGVLLAGYLKTTATTVGDPYLLPVIAAVIIGGTPLTGGRGSVVASAVAALFLSQLGQLVLTLGAPSSIQILIQAVAIAVAAVLRGIGDGGARVPWLRRVRGT</sequence>
<dbReference type="Proteomes" id="UP001237595">
    <property type="component" value="Unassembled WGS sequence"/>
</dbReference>
<protein>
    <recommendedName>
        <fullName evidence="10">Autoinducer 2 import system permease protein LsrC</fullName>
    </recommendedName>
</protein>
<keyword evidence="14" id="KW-1185">Reference proteome</keyword>
<keyword evidence="6 12" id="KW-0812">Transmembrane</keyword>
<feature type="transmembrane region" description="Helical" evidence="12">
    <location>
        <begin position="292"/>
        <end position="313"/>
    </location>
</feature>
<organism evidence="13 14">
    <name type="scientific">Saccharopolyspora ipomoeae</name>
    <dbReference type="NCBI Taxonomy" id="3042027"/>
    <lineage>
        <taxon>Bacteria</taxon>
        <taxon>Bacillati</taxon>
        <taxon>Actinomycetota</taxon>
        <taxon>Actinomycetes</taxon>
        <taxon>Pseudonocardiales</taxon>
        <taxon>Pseudonocardiaceae</taxon>
        <taxon>Saccharopolyspora</taxon>
    </lineage>
</organism>
<evidence type="ECO:0000313" key="14">
    <source>
        <dbReference type="Proteomes" id="UP001237595"/>
    </source>
</evidence>
<evidence type="ECO:0000256" key="7">
    <source>
        <dbReference type="ARBA" id="ARBA00022989"/>
    </source>
</evidence>
<dbReference type="PANTHER" id="PTHR32196:SF29">
    <property type="entry name" value="AUTOINDUCER 2 IMPORT SYSTEM PERMEASE PROTEIN LSRC"/>
    <property type="match status" value="1"/>
</dbReference>
<evidence type="ECO:0000256" key="8">
    <source>
        <dbReference type="ARBA" id="ARBA00023136"/>
    </source>
</evidence>
<evidence type="ECO:0000256" key="11">
    <source>
        <dbReference type="SAM" id="MobiDB-lite"/>
    </source>
</evidence>
<evidence type="ECO:0000313" key="13">
    <source>
        <dbReference type="EMBL" id="MDI2030175.1"/>
    </source>
</evidence>
<comment type="function">
    <text evidence="9">Part of the ABC transporter complex LsrABCD involved in autoinducer 2 (AI-2) import. Probably responsible for the translocation of the substrate across the membrane.</text>
</comment>
<feature type="transmembrane region" description="Helical" evidence="12">
    <location>
        <begin position="185"/>
        <end position="205"/>
    </location>
</feature>
<keyword evidence="7 12" id="KW-1133">Transmembrane helix</keyword>
<accession>A0ABT6PQA1</accession>
<keyword evidence="8 12" id="KW-0472">Membrane</keyword>